<keyword evidence="2" id="KW-0732">Signal</keyword>
<keyword evidence="1" id="KW-0472">Membrane</keyword>
<keyword evidence="1" id="KW-1133">Transmembrane helix</keyword>
<organism evidence="3 4">
    <name type="scientific">Geodia barretti</name>
    <name type="common">Barrett's horny sponge</name>
    <dbReference type="NCBI Taxonomy" id="519541"/>
    <lineage>
        <taxon>Eukaryota</taxon>
        <taxon>Metazoa</taxon>
        <taxon>Porifera</taxon>
        <taxon>Demospongiae</taxon>
        <taxon>Heteroscleromorpha</taxon>
        <taxon>Tetractinellida</taxon>
        <taxon>Astrophorina</taxon>
        <taxon>Geodiidae</taxon>
        <taxon>Geodia</taxon>
    </lineage>
</organism>
<comment type="caution">
    <text evidence="3">The sequence shown here is derived from an EMBL/GenBank/DDBJ whole genome shotgun (WGS) entry which is preliminary data.</text>
</comment>
<feature type="signal peptide" evidence="2">
    <location>
        <begin position="1"/>
        <end position="22"/>
    </location>
</feature>
<dbReference type="Proteomes" id="UP001174909">
    <property type="component" value="Unassembled WGS sequence"/>
</dbReference>
<accession>A0AA35TL40</accession>
<feature type="transmembrane region" description="Helical" evidence="1">
    <location>
        <begin position="46"/>
        <end position="71"/>
    </location>
</feature>
<evidence type="ECO:0000313" key="4">
    <source>
        <dbReference type="Proteomes" id="UP001174909"/>
    </source>
</evidence>
<proteinExistence type="predicted"/>
<evidence type="ECO:0000313" key="3">
    <source>
        <dbReference type="EMBL" id="CAI8048997.1"/>
    </source>
</evidence>
<sequence length="91" mass="10023">MKATQSVCVLVIVLCSFQWTLSQSRCECNSEEVDCDDPCIRNGLAITGGIIGGVIFIVIVVISVVLCCVYYHWKRRASTTSTGFHDTTGRF</sequence>
<evidence type="ECO:0000256" key="2">
    <source>
        <dbReference type="SAM" id="SignalP"/>
    </source>
</evidence>
<reference evidence="3" key="1">
    <citation type="submission" date="2023-03" db="EMBL/GenBank/DDBJ databases">
        <authorList>
            <person name="Steffen K."/>
            <person name="Cardenas P."/>
        </authorList>
    </citation>
    <scope>NUCLEOTIDE SEQUENCE</scope>
</reference>
<feature type="chain" id="PRO_5041395455" evidence="2">
    <location>
        <begin position="23"/>
        <end position="91"/>
    </location>
</feature>
<evidence type="ECO:0000256" key="1">
    <source>
        <dbReference type="SAM" id="Phobius"/>
    </source>
</evidence>
<keyword evidence="1" id="KW-0812">Transmembrane</keyword>
<keyword evidence="4" id="KW-1185">Reference proteome</keyword>
<dbReference type="EMBL" id="CASHTH010003768">
    <property type="protein sequence ID" value="CAI8048997.1"/>
    <property type="molecule type" value="Genomic_DNA"/>
</dbReference>
<gene>
    <name evidence="3" type="ORF">GBAR_LOCUS26988</name>
</gene>
<dbReference type="AlphaFoldDB" id="A0AA35TL40"/>
<protein>
    <submittedName>
        <fullName evidence="3">Uncharacterized protein</fullName>
    </submittedName>
</protein>
<name>A0AA35TL40_GEOBA</name>